<dbReference type="Proteomes" id="UP000003136">
    <property type="component" value="Unassembled WGS sequence"/>
</dbReference>
<dbReference type="EMBL" id="ABVQ01000035">
    <property type="protein sequence ID" value="EEC58157.1"/>
    <property type="molecule type" value="Genomic_DNA"/>
</dbReference>
<evidence type="ECO:0000313" key="1">
    <source>
        <dbReference type="EMBL" id="EEC58157.1"/>
    </source>
</evidence>
<evidence type="ECO:0000313" key="2">
    <source>
        <dbReference type="Proteomes" id="UP000003136"/>
    </source>
</evidence>
<proteinExistence type="predicted"/>
<organism evidence="1 2">
    <name type="scientific">[Bacteroides] pectinophilus ATCC 43243</name>
    <dbReference type="NCBI Taxonomy" id="483218"/>
    <lineage>
        <taxon>Bacteria</taxon>
        <taxon>Bacillati</taxon>
        <taxon>Bacillota</taxon>
        <taxon>Clostridia</taxon>
        <taxon>Eubacteriales</taxon>
    </lineage>
</organism>
<sequence length="116" mass="12660">MAGKEIIPAGSVQLVNIPEIPMLANGGYVRANTPQLAIIGDNRHYGEITAPEDKMEAMAKQAALEALKNRGSDNNADNPQPVTVKVYLEGDSKKIFRVVRTENEAYRQQTGHPAFV</sequence>
<comment type="caution">
    <text evidence="1">The sequence shown here is derived from an EMBL/GenBank/DDBJ whole genome shotgun (WGS) entry which is preliminary data.</text>
</comment>
<dbReference type="STRING" id="483218.BACPEC_01145"/>
<keyword evidence="2" id="KW-1185">Reference proteome</keyword>
<dbReference type="AlphaFoldDB" id="B7AR35"/>
<reference evidence="1 2" key="2">
    <citation type="submission" date="2008-11" db="EMBL/GenBank/DDBJ databases">
        <authorList>
            <person name="Fulton L."/>
            <person name="Clifton S."/>
            <person name="Fulton B."/>
            <person name="Xu J."/>
            <person name="Minx P."/>
            <person name="Pepin K.H."/>
            <person name="Johnson M."/>
            <person name="Bhonagiri V."/>
            <person name="Nash W.E."/>
            <person name="Mardis E.R."/>
            <person name="Wilson R.K."/>
        </authorList>
    </citation>
    <scope>NUCLEOTIDE SEQUENCE [LARGE SCALE GENOMIC DNA]</scope>
    <source>
        <strain evidence="1 2">ATCC 43243</strain>
    </source>
</reference>
<reference evidence="1 2" key="1">
    <citation type="submission" date="2008-11" db="EMBL/GenBank/DDBJ databases">
        <title>Draft genome sequence of Bacteroides pectinophilus (ATCC 43243).</title>
        <authorList>
            <person name="Sudarsanam P."/>
            <person name="Ley R."/>
            <person name="Guruge J."/>
            <person name="Turnbaugh P.J."/>
            <person name="Mahowald M."/>
            <person name="Liep D."/>
            <person name="Gordon J."/>
        </authorList>
    </citation>
    <scope>NUCLEOTIDE SEQUENCE [LARGE SCALE GENOMIC DNA]</scope>
    <source>
        <strain evidence="1 2">ATCC 43243</strain>
    </source>
</reference>
<dbReference type="HOGENOM" id="CLU_2091915_0_0_9"/>
<accession>B7AR35</accession>
<gene>
    <name evidence="1" type="ORF">BACPEC_01145</name>
</gene>
<protein>
    <submittedName>
        <fullName evidence="1">Uncharacterized protein</fullName>
    </submittedName>
</protein>
<name>B7AR35_9FIRM</name>